<dbReference type="Proteomes" id="UP000515237">
    <property type="component" value="Chromosome"/>
</dbReference>
<feature type="domain" description="Cupin type-2" evidence="1">
    <location>
        <begin position="33"/>
        <end position="86"/>
    </location>
</feature>
<name>A0A7G7G939_9BACT</name>
<dbReference type="SUPFAM" id="SSF51182">
    <property type="entry name" value="RmlC-like cupins"/>
    <property type="match status" value="1"/>
</dbReference>
<dbReference type="Pfam" id="PF07883">
    <property type="entry name" value="Cupin_2"/>
    <property type="match status" value="1"/>
</dbReference>
<dbReference type="InterPro" id="IPR013096">
    <property type="entry name" value="Cupin_2"/>
</dbReference>
<dbReference type="InterPro" id="IPR011051">
    <property type="entry name" value="RmlC_Cupin_sf"/>
</dbReference>
<protein>
    <submittedName>
        <fullName evidence="2">Cupin domain-containing protein</fullName>
    </submittedName>
</protein>
<dbReference type="InterPro" id="IPR014710">
    <property type="entry name" value="RmlC-like_jellyroll"/>
</dbReference>
<dbReference type="AlphaFoldDB" id="A0A7G7G939"/>
<dbReference type="EMBL" id="CP055156">
    <property type="protein sequence ID" value="QNF33673.1"/>
    <property type="molecule type" value="Genomic_DNA"/>
</dbReference>
<organism evidence="2 3">
    <name type="scientific">Adhaeribacter swui</name>
    <dbReference type="NCBI Taxonomy" id="2086471"/>
    <lineage>
        <taxon>Bacteria</taxon>
        <taxon>Pseudomonadati</taxon>
        <taxon>Bacteroidota</taxon>
        <taxon>Cytophagia</taxon>
        <taxon>Cytophagales</taxon>
        <taxon>Hymenobacteraceae</taxon>
        <taxon>Adhaeribacter</taxon>
    </lineage>
</organism>
<evidence type="ECO:0000313" key="3">
    <source>
        <dbReference type="Proteomes" id="UP000515237"/>
    </source>
</evidence>
<dbReference type="Gene3D" id="2.60.120.10">
    <property type="entry name" value="Jelly Rolls"/>
    <property type="match status" value="1"/>
</dbReference>
<dbReference type="RefSeq" id="WP_185270154.1">
    <property type="nucleotide sequence ID" value="NZ_CP055156.1"/>
</dbReference>
<reference evidence="2 3" key="1">
    <citation type="journal article" date="2018" name="Int. J. Syst. Evol. Microbiol.">
        <title>Adhaeribacter swui sp. nov., isolated from wet mud.</title>
        <authorList>
            <person name="Kim D.U."/>
            <person name="Kim K.W."/>
            <person name="Kang M.S."/>
            <person name="Kim J.Y."/>
            <person name="Jang J.H."/>
            <person name="Kim M.K."/>
        </authorList>
    </citation>
    <scope>NUCLEOTIDE SEQUENCE [LARGE SCALE GENOMIC DNA]</scope>
    <source>
        <strain evidence="2 3">KCTC 52873</strain>
    </source>
</reference>
<keyword evidence="3" id="KW-1185">Reference proteome</keyword>
<evidence type="ECO:0000313" key="2">
    <source>
        <dbReference type="EMBL" id="QNF33673.1"/>
    </source>
</evidence>
<evidence type="ECO:0000259" key="1">
    <source>
        <dbReference type="Pfam" id="PF07883"/>
    </source>
</evidence>
<dbReference type="KEGG" id="aswu:HUW51_13425"/>
<gene>
    <name evidence="2" type="ORF">HUW51_13425</name>
</gene>
<accession>A0A7G7G939</accession>
<sequence>MKNRISLAEAQAALQQSGKEFKLLLEHGTLAVELYHPHEIDKQMPHEQDEVYVIATGESKFFLEGEITQVKAGDFLFVPAGAEHRFLDFTPDFSTWVLFYGPKGGEQSEVKNLTNQ</sequence>
<proteinExistence type="predicted"/>